<evidence type="ECO:0000256" key="1">
    <source>
        <dbReference type="ARBA" id="ARBA00004141"/>
    </source>
</evidence>
<dbReference type="Pfam" id="PF00209">
    <property type="entry name" value="SNF"/>
    <property type="match status" value="2"/>
</dbReference>
<gene>
    <name evidence="10" type="primary">LOC110979511</name>
</gene>
<feature type="binding site" evidence="6">
    <location>
        <position position="363"/>
    </location>
    <ligand>
        <name>Na(+)</name>
        <dbReference type="ChEBI" id="CHEBI:29101"/>
        <label>1</label>
    </ligand>
</feature>
<feature type="transmembrane region" description="Helical" evidence="8">
    <location>
        <begin position="455"/>
        <end position="477"/>
    </location>
</feature>
<dbReference type="NCBIfam" id="NF037979">
    <property type="entry name" value="Na_transp"/>
    <property type="match status" value="1"/>
</dbReference>
<feature type="transmembrane region" description="Helical" evidence="8">
    <location>
        <begin position="171"/>
        <end position="191"/>
    </location>
</feature>
<keyword evidence="2" id="KW-0813">Transport</keyword>
<organism evidence="9 10">
    <name type="scientific">Acanthaster planci</name>
    <name type="common">Crown-of-thorns starfish</name>
    <dbReference type="NCBI Taxonomy" id="133434"/>
    <lineage>
        <taxon>Eukaryota</taxon>
        <taxon>Metazoa</taxon>
        <taxon>Echinodermata</taxon>
        <taxon>Eleutherozoa</taxon>
        <taxon>Asterozoa</taxon>
        <taxon>Asteroidea</taxon>
        <taxon>Valvatacea</taxon>
        <taxon>Valvatida</taxon>
        <taxon>Acanthasteridae</taxon>
        <taxon>Acanthaster</taxon>
    </lineage>
</organism>
<dbReference type="SUPFAM" id="SSF161070">
    <property type="entry name" value="SNF-like"/>
    <property type="match status" value="1"/>
</dbReference>
<keyword evidence="6" id="KW-0479">Metal-binding</keyword>
<feature type="transmembrane region" description="Helical" evidence="8">
    <location>
        <begin position="281"/>
        <end position="304"/>
    </location>
</feature>
<evidence type="ECO:0000313" key="9">
    <source>
        <dbReference type="Proteomes" id="UP000694845"/>
    </source>
</evidence>
<protein>
    <submittedName>
        <fullName evidence="10">Uncharacterized protein LOC110979511</fullName>
    </submittedName>
</protein>
<dbReference type="KEGG" id="aplc:110979511"/>
<sequence>MSLSDDTMAGRREGDTSTLVDQEKIPDKTGQEGTFKTGIGIALTCIGCMVGTGNIWRFPRILANNGGQQGCLQFLMVWVLFLFIWSIPMLVIEYAMGRYTKRSTIVSFQRMIGDNNMWGGAWIAMVTLGISAYYSVIIGWCLYYLFYFMVNVLPTTSEESFSIFDDFVEDSWMPVLCHFVTILLGAVSVAWGVKSIELANCIVVPLFLLLLLFTFIWSMTLEYAGRGLKFMFSPDWEQFREPRMWVDAITQNAFDTGAGSGLFVSYAAFMTAKNGIVRSASLVPLCNNVISLVCGMLTFATVFATEVKNGSSTEQIVELLKENGPGNTGLTFVWMPILYNQINGGRVLMVFFFFALLLAGFSSLVAQLELFVHNVKDFGVSRKKASGFVVLLVFLLGLGSALSLDFLANQDFVWGFALLLSGMALQYLVIRFGARRFRQELTNNFSESDWPLPLIWEWIVKFIAPLEAVALIVWWIVTTIQESEPWYSFATESFMITIVQWIGFFALILVLNLLYVKFIRRYFPIPKDDSGLLLPSADNEVKGIDGTYKTFHEETTLSDEG</sequence>
<feature type="transmembrane region" description="Helical" evidence="8">
    <location>
        <begin position="387"/>
        <end position="406"/>
    </location>
</feature>
<evidence type="ECO:0000256" key="5">
    <source>
        <dbReference type="ARBA" id="ARBA00023136"/>
    </source>
</evidence>
<dbReference type="PANTHER" id="PTHR42948">
    <property type="entry name" value="TRANSPORTER"/>
    <property type="match status" value="1"/>
</dbReference>
<dbReference type="Proteomes" id="UP000694845">
    <property type="component" value="Unplaced"/>
</dbReference>
<evidence type="ECO:0000256" key="2">
    <source>
        <dbReference type="ARBA" id="ARBA00022448"/>
    </source>
</evidence>
<keyword evidence="5 8" id="KW-0472">Membrane</keyword>
<dbReference type="GO" id="GO:0046872">
    <property type="term" value="F:metal ion binding"/>
    <property type="evidence" value="ECO:0007669"/>
    <property type="project" value="UniProtKB-KW"/>
</dbReference>
<feature type="transmembrane region" description="Helical" evidence="8">
    <location>
        <begin position="198"/>
        <end position="219"/>
    </location>
</feature>
<evidence type="ECO:0000256" key="3">
    <source>
        <dbReference type="ARBA" id="ARBA00022692"/>
    </source>
</evidence>
<name>A0A8B7YEP0_ACAPL</name>
<dbReference type="RefSeq" id="XP_022091047.1">
    <property type="nucleotide sequence ID" value="XM_022235355.1"/>
</dbReference>
<feature type="transmembrane region" description="Helical" evidence="8">
    <location>
        <begin position="412"/>
        <end position="434"/>
    </location>
</feature>
<evidence type="ECO:0000256" key="4">
    <source>
        <dbReference type="ARBA" id="ARBA00022989"/>
    </source>
</evidence>
<comment type="subcellular location">
    <subcellularLocation>
        <location evidence="1">Membrane</location>
        <topology evidence="1">Multi-pass membrane protein</topology>
    </subcellularLocation>
</comment>
<keyword evidence="4 8" id="KW-1133">Transmembrane helix</keyword>
<dbReference type="OrthoDB" id="6581954at2759"/>
<dbReference type="PRINTS" id="PR00176">
    <property type="entry name" value="NANEUSMPORT"/>
</dbReference>
<dbReference type="GO" id="GO:0016020">
    <property type="term" value="C:membrane"/>
    <property type="evidence" value="ECO:0007669"/>
    <property type="project" value="UniProtKB-SubCell"/>
</dbReference>
<feature type="compositionally biased region" description="Basic and acidic residues" evidence="7">
    <location>
        <begin position="8"/>
        <end position="30"/>
    </location>
</feature>
<feature type="binding site" evidence="6">
    <location>
        <position position="47"/>
    </location>
    <ligand>
        <name>Na(+)</name>
        <dbReference type="ChEBI" id="CHEBI:29101"/>
        <label>1</label>
    </ligand>
</feature>
<dbReference type="GeneID" id="110979511"/>
<feature type="transmembrane region" description="Helical" evidence="8">
    <location>
        <begin position="76"/>
        <end position="96"/>
    </location>
</feature>
<evidence type="ECO:0000256" key="7">
    <source>
        <dbReference type="SAM" id="MobiDB-lite"/>
    </source>
</evidence>
<reference evidence="10" key="1">
    <citation type="submission" date="2025-08" db="UniProtKB">
        <authorList>
            <consortium name="RefSeq"/>
        </authorList>
    </citation>
    <scope>IDENTIFICATION</scope>
</reference>
<evidence type="ECO:0000313" key="10">
    <source>
        <dbReference type="RefSeq" id="XP_022091047.1"/>
    </source>
</evidence>
<dbReference type="OMA" id="LPKMAMN"/>
<feature type="transmembrane region" description="Helical" evidence="8">
    <location>
        <begin position="38"/>
        <end position="56"/>
    </location>
</feature>
<feature type="transmembrane region" description="Helical" evidence="8">
    <location>
        <begin position="249"/>
        <end position="269"/>
    </location>
</feature>
<feature type="transmembrane region" description="Helical" evidence="8">
    <location>
        <begin position="117"/>
        <end position="146"/>
    </location>
</feature>
<accession>A0A8B7YEP0</accession>
<feature type="transmembrane region" description="Helical" evidence="8">
    <location>
        <begin position="497"/>
        <end position="516"/>
    </location>
</feature>
<dbReference type="AlphaFoldDB" id="A0A8B7YEP0"/>
<dbReference type="PANTHER" id="PTHR42948:SF1">
    <property type="entry name" value="TRANSPORTER"/>
    <property type="match status" value="1"/>
</dbReference>
<dbReference type="InterPro" id="IPR037272">
    <property type="entry name" value="SNS_sf"/>
</dbReference>
<dbReference type="InterPro" id="IPR000175">
    <property type="entry name" value="Na/ntran_symport"/>
</dbReference>
<proteinExistence type="predicted"/>
<feature type="binding site" evidence="6">
    <location>
        <position position="287"/>
    </location>
    <ligand>
        <name>Na(+)</name>
        <dbReference type="ChEBI" id="CHEBI:29101"/>
        <label>1</label>
    </ligand>
</feature>
<feature type="transmembrane region" description="Helical" evidence="8">
    <location>
        <begin position="347"/>
        <end position="366"/>
    </location>
</feature>
<feature type="binding site" evidence="6">
    <location>
        <position position="54"/>
    </location>
    <ligand>
        <name>Na(+)</name>
        <dbReference type="ChEBI" id="CHEBI:29101"/>
        <label>1</label>
    </ligand>
</feature>
<feature type="binding site" evidence="6">
    <location>
        <position position="50"/>
    </location>
    <ligand>
        <name>Na(+)</name>
        <dbReference type="ChEBI" id="CHEBI:29101"/>
        <label>1</label>
    </ligand>
</feature>
<keyword evidence="3 8" id="KW-0812">Transmembrane</keyword>
<keyword evidence="6" id="KW-0915">Sodium</keyword>
<keyword evidence="9" id="KW-1185">Reference proteome</keyword>
<feature type="region of interest" description="Disordered" evidence="7">
    <location>
        <begin position="1"/>
        <end position="31"/>
    </location>
</feature>
<evidence type="ECO:0000256" key="8">
    <source>
        <dbReference type="SAM" id="Phobius"/>
    </source>
</evidence>
<evidence type="ECO:0000256" key="6">
    <source>
        <dbReference type="PIRSR" id="PIRSR600175-1"/>
    </source>
</evidence>
<dbReference type="PROSITE" id="PS50267">
    <property type="entry name" value="NA_NEUROTRAN_SYMP_3"/>
    <property type="match status" value="1"/>
</dbReference>